<dbReference type="AlphaFoldDB" id="A0A8H5H455"/>
<keyword evidence="3" id="KW-1185">Reference proteome</keyword>
<dbReference type="Proteomes" id="UP000518752">
    <property type="component" value="Unassembled WGS sequence"/>
</dbReference>
<proteinExistence type="predicted"/>
<feature type="region of interest" description="Disordered" evidence="1">
    <location>
        <begin position="71"/>
        <end position="97"/>
    </location>
</feature>
<protein>
    <submittedName>
        <fullName evidence="2">Uncharacterized protein</fullName>
    </submittedName>
</protein>
<evidence type="ECO:0000256" key="1">
    <source>
        <dbReference type="SAM" id="MobiDB-lite"/>
    </source>
</evidence>
<evidence type="ECO:0000313" key="3">
    <source>
        <dbReference type="Proteomes" id="UP000518752"/>
    </source>
</evidence>
<dbReference type="EMBL" id="JAACJN010000091">
    <property type="protein sequence ID" value="KAF5376364.1"/>
    <property type="molecule type" value="Genomic_DNA"/>
</dbReference>
<gene>
    <name evidence="2" type="ORF">D9757_008638</name>
</gene>
<comment type="caution">
    <text evidence="2">The sequence shown here is derived from an EMBL/GenBank/DDBJ whole genome shotgun (WGS) entry which is preliminary data.</text>
</comment>
<reference evidence="2 3" key="1">
    <citation type="journal article" date="2020" name="ISME J.">
        <title>Uncovering the hidden diversity of litter-decomposition mechanisms in mushroom-forming fungi.</title>
        <authorList>
            <person name="Floudas D."/>
            <person name="Bentzer J."/>
            <person name="Ahren D."/>
            <person name="Johansson T."/>
            <person name="Persson P."/>
            <person name="Tunlid A."/>
        </authorList>
    </citation>
    <scope>NUCLEOTIDE SEQUENCE [LARGE SCALE GENOMIC DNA]</scope>
    <source>
        <strain evidence="2 3">CBS 406.79</strain>
    </source>
</reference>
<accession>A0A8H5H455</accession>
<name>A0A8H5H455_9AGAR</name>
<sequence length="97" mass="10779">MPKMSVPIPNIHKLSYLQKSIDKKVIVKYIADTLPIELAMIAERAALHEKVRPSMSVSLVKALRRIRAGGTQTRRLNIPGTKDKNSNAPADYSEPEA</sequence>
<evidence type="ECO:0000313" key="2">
    <source>
        <dbReference type="EMBL" id="KAF5376364.1"/>
    </source>
</evidence>
<organism evidence="2 3">
    <name type="scientific">Collybiopsis confluens</name>
    <dbReference type="NCBI Taxonomy" id="2823264"/>
    <lineage>
        <taxon>Eukaryota</taxon>
        <taxon>Fungi</taxon>
        <taxon>Dikarya</taxon>
        <taxon>Basidiomycota</taxon>
        <taxon>Agaricomycotina</taxon>
        <taxon>Agaricomycetes</taxon>
        <taxon>Agaricomycetidae</taxon>
        <taxon>Agaricales</taxon>
        <taxon>Marasmiineae</taxon>
        <taxon>Omphalotaceae</taxon>
        <taxon>Collybiopsis</taxon>
    </lineage>
</organism>